<feature type="compositionally biased region" description="Basic and acidic residues" evidence="2">
    <location>
        <begin position="106"/>
        <end position="128"/>
    </location>
</feature>
<dbReference type="PANTHER" id="PTHR31809:SF0">
    <property type="entry name" value="BUD13 HOMOLOG"/>
    <property type="match status" value="1"/>
</dbReference>
<feature type="compositionally biased region" description="Basic and acidic residues" evidence="2">
    <location>
        <begin position="84"/>
        <end position="99"/>
    </location>
</feature>
<evidence type="ECO:0008006" key="5">
    <source>
        <dbReference type="Google" id="ProtNLM"/>
    </source>
</evidence>
<evidence type="ECO:0000256" key="1">
    <source>
        <dbReference type="ARBA" id="ARBA00011069"/>
    </source>
</evidence>
<reference evidence="3" key="1">
    <citation type="submission" date="2010-02" db="EMBL/GenBank/DDBJ databases">
        <title>Sequencing and annotation of the Blastocystis hominis genome.</title>
        <authorList>
            <person name="Wincker P."/>
        </authorList>
    </citation>
    <scope>NUCLEOTIDE SEQUENCE</scope>
    <source>
        <strain evidence="3">Singapore isolate B</strain>
    </source>
</reference>
<proteinExistence type="inferred from homology"/>
<dbReference type="RefSeq" id="XP_012894768.1">
    <property type="nucleotide sequence ID" value="XM_013039314.1"/>
</dbReference>
<evidence type="ECO:0000313" key="3">
    <source>
        <dbReference type="EMBL" id="CBK20720.2"/>
    </source>
</evidence>
<dbReference type="GeneID" id="24918284"/>
<dbReference type="AlphaFoldDB" id="D8LYR5"/>
<name>D8LYR5_BLAHO</name>
<dbReference type="GO" id="GO:0003723">
    <property type="term" value="F:RNA binding"/>
    <property type="evidence" value="ECO:0007669"/>
    <property type="project" value="TreeGrafter"/>
</dbReference>
<dbReference type="Pfam" id="PF09736">
    <property type="entry name" value="Bud13"/>
    <property type="match status" value="1"/>
</dbReference>
<dbReference type="EMBL" id="FN668639">
    <property type="protein sequence ID" value="CBK20720.2"/>
    <property type="molecule type" value="Genomic_DNA"/>
</dbReference>
<protein>
    <recommendedName>
        <fullName evidence="5">BUD13 homolog</fullName>
    </recommendedName>
</protein>
<dbReference type="InterPro" id="IPR018609">
    <property type="entry name" value="Bud13"/>
</dbReference>
<dbReference type="GO" id="GO:0005684">
    <property type="term" value="C:U2-type spliceosomal complex"/>
    <property type="evidence" value="ECO:0007669"/>
    <property type="project" value="TreeGrafter"/>
</dbReference>
<dbReference type="PANTHER" id="PTHR31809">
    <property type="entry name" value="BUD13 HOMOLOG"/>
    <property type="match status" value="1"/>
</dbReference>
<organism evidence="3">
    <name type="scientific">Blastocystis hominis</name>
    <dbReference type="NCBI Taxonomy" id="12968"/>
    <lineage>
        <taxon>Eukaryota</taxon>
        <taxon>Sar</taxon>
        <taxon>Stramenopiles</taxon>
        <taxon>Bigyra</taxon>
        <taxon>Opalozoa</taxon>
        <taxon>Opalinata</taxon>
        <taxon>Blastocystidae</taxon>
        <taxon>Blastocystis</taxon>
    </lineage>
</organism>
<sequence>MSDPKALEIAAQTVYYDESGKKISRQEHIARFLKQKKVKTPEELEKEHYEWNVATSTKRQHKEHIDELMKVSRTGYTQYATDEDLNRRQKEELRPDDPMYKYFLQKRQEAEEKENLEKELNNKEKDSKPTVSDFQQESTKPKYRGPLPAPNRFGILPGYRWDGISRGTGYESRRLVRMNVTKMRKQQAYLWSVADL</sequence>
<dbReference type="InterPro" id="IPR051112">
    <property type="entry name" value="CWC26_splicing_factor"/>
</dbReference>
<evidence type="ECO:0000313" key="4">
    <source>
        <dbReference type="Proteomes" id="UP000008312"/>
    </source>
</evidence>
<evidence type="ECO:0000256" key="2">
    <source>
        <dbReference type="SAM" id="MobiDB-lite"/>
    </source>
</evidence>
<dbReference type="GO" id="GO:0070274">
    <property type="term" value="C:RES complex"/>
    <property type="evidence" value="ECO:0007669"/>
    <property type="project" value="TreeGrafter"/>
</dbReference>
<feature type="compositionally biased region" description="Polar residues" evidence="2">
    <location>
        <begin position="129"/>
        <end position="138"/>
    </location>
</feature>
<gene>
    <name evidence="3" type="ORF">GSBLH_T00001000001</name>
</gene>
<dbReference type="OMA" id="PLNRYDI"/>
<dbReference type="OrthoDB" id="6022at2759"/>
<dbReference type="InParanoid" id="D8LYR5"/>
<accession>D8LYR5</accession>
<dbReference type="Proteomes" id="UP000008312">
    <property type="component" value="Unassembled WGS sequence"/>
</dbReference>
<comment type="similarity">
    <text evidence="1">Belongs to the CWC26 family.</text>
</comment>
<dbReference type="GO" id="GO:0000398">
    <property type="term" value="P:mRNA splicing, via spliceosome"/>
    <property type="evidence" value="ECO:0007669"/>
    <property type="project" value="TreeGrafter"/>
</dbReference>
<keyword evidence="4" id="KW-1185">Reference proteome</keyword>
<feature type="region of interest" description="Disordered" evidence="2">
    <location>
        <begin position="80"/>
        <end position="149"/>
    </location>
</feature>